<keyword evidence="3" id="KW-0805">Transcription regulation</keyword>
<dbReference type="FunFam" id="1.10.10.60:FF:000033">
    <property type="entry name" value="REST corepressor 3"/>
    <property type="match status" value="1"/>
</dbReference>
<organism evidence="11 12">
    <name type="scientific">Hyalella azteca</name>
    <name type="common">Amphipod</name>
    <dbReference type="NCBI Taxonomy" id="294128"/>
    <lineage>
        <taxon>Eukaryota</taxon>
        <taxon>Metazoa</taxon>
        <taxon>Ecdysozoa</taxon>
        <taxon>Arthropoda</taxon>
        <taxon>Crustacea</taxon>
        <taxon>Multicrustacea</taxon>
        <taxon>Malacostraca</taxon>
        <taxon>Eumalacostraca</taxon>
        <taxon>Peracarida</taxon>
        <taxon>Amphipoda</taxon>
        <taxon>Senticaudata</taxon>
        <taxon>Talitrida</taxon>
        <taxon>Talitroidea</taxon>
        <taxon>Hyalellidae</taxon>
        <taxon>Hyalella</taxon>
    </lineage>
</organism>
<dbReference type="InterPro" id="IPR009057">
    <property type="entry name" value="Homeodomain-like_sf"/>
</dbReference>
<keyword evidence="5" id="KW-0804">Transcription</keyword>
<feature type="region of interest" description="Disordered" evidence="8">
    <location>
        <begin position="1"/>
        <end position="58"/>
    </location>
</feature>
<proteinExistence type="inferred from homology"/>
<feature type="domain" description="SANT" evidence="10">
    <location>
        <begin position="141"/>
        <end position="192"/>
    </location>
</feature>
<dbReference type="GO" id="GO:0006357">
    <property type="term" value="P:regulation of transcription by RNA polymerase II"/>
    <property type="evidence" value="ECO:0007669"/>
    <property type="project" value="TreeGrafter"/>
</dbReference>
<dbReference type="CDD" id="cd00167">
    <property type="entry name" value="SANT"/>
    <property type="match status" value="1"/>
</dbReference>
<feature type="region of interest" description="Disordered" evidence="8">
    <location>
        <begin position="359"/>
        <end position="394"/>
    </location>
</feature>
<feature type="domain" description="SANT" evidence="10">
    <location>
        <begin position="298"/>
        <end position="349"/>
    </location>
</feature>
<evidence type="ECO:0000256" key="7">
    <source>
        <dbReference type="ARBA" id="ARBA00038011"/>
    </source>
</evidence>
<dbReference type="Pfam" id="PF20878">
    <property type="entry name" value="REST_helical"/>
    <property type="match status" value="1"/>
</dbReference>
<dbReference type="GO" id="GO:0005667">
    <property type="term" value="C:transcription regulator complex"/>
    <property type="evidence" value="ECO:0007669"/>
    <property type="project" value="TreeGrafter"/>
</dbReference>
<dbReference type="Pfam" id="PF00249">
    <property type="entry name" value="Myb_DNA-binding"/>
    <property type="match status" value="2"/>
</dbReference>
<keyword evidence="4" id="KW-0175">Coiled coil</keyword>
<evidence type="ECO:0000256" key="5">
    <source>
        <dbReference type="ARBA" id="ARBA00023163"/>
    </source>
</evidence>
<accession>A0A8B7NK45</accession>
<name>A0A8B7NK45_HYAAZ</name>
<comment type="similarity">
    <text evidence="7">Belongs to the CoREST family.</text>
</comment>
<feature type="compositionally biased region" description="Polar residues" evidence="8">
    <location>
        <begin position="20"/>
        <end position="41"/>
    </location>
</feature>
<evidence type="ECO:0000256" key="4">
    <source>
        <dbReference type="ARBA" id="ARBA00023054"/>
    </source>
</evidence>
<dbReference type="AlphaFoldDB" id="A0A8B7NK45"/>
<sequence>MVSANNKSAGELKDEKKNRSGTNAHSIIGSNGHLTAVSSSTPAAGAGEDAEKDEAPKRVGKAYQAEIPELLHSSDEQLERCPERAQLVWAPNSSLYEHQLEEYLWLAKDKYGYNAEQALGMLFWHRHDLERATSDLANFTPLPDEWTTEDKVLFEQAFMFHGKTFTRIRQMLPDKSIAQLVKYYYLWKKTRQKNSLLDKHCKKHAAQLAAQSALGNGKNEDLMAIASSGSVFSKNNVGPSAFSASHGAQHPIIKRVENEVIALKRQVQANKAELSYLRTRVAASGGITDYRPSCAALRLNAKWSNDELLLAVQGVRQYGRDFKALAEIIGNKSENHVRSFFATYRKRYNLDQALREWEAQNSGVQQDPQPMETDISTSQRGSAGASTSSSSQRA</sequence>
<protein>
    <submittedName>
        <fullName evidence="12">REST corepressor 1</fullName>
    </submittedName>
</protein>
<dbReference type="Pfam" id="PF01448">
    <property type="entry name" value="ELM2"/>
    <property type="match status" value="1"/>
</dbReference>
<dbReference type="KEGG" id="hazt:108671055"/>
<comment type="subcellular location">
    <subcellularLocation>
        <location evidence="1">Nucleus</location>
    </subcellularLocation>
</comment>
<dbReference type="InterPro" id="IPR000949">
    <property type="entry name" value="ELM2_dom"/>
</dbReference>
<dbReference type="Proteomes" id="UP000694843">
    <property type="component" value="Unplaced"/>
</dbReference>
<evidence type="ECO:0000256" key="2">
    <source>
        <dbReference type="ARBA" id="ARBA00022491"/>
    </source>
</evidence>
<dbReference type="RefSeq" id="XP_018014028.1">
    <property type="nucleotide sequence ID" value="XM_018158539.2"/>
</dbReference>
<gene>
    <name evidence="12" type="primary">LOC108671055</name>
</gene>
<dbReference type="Gene3D" id="1.20.58.1880">
    <property type="match status" value="1"/>
</dbReference>
<dbReference type="GO" id="GO:0000118">
    <property type="term" value="C:histone deacetylase complex"/>
    <property type="evidence" value="ECO:0007669"/>
    <property type="project" value="TreeGrafter"/>
</dbReference>
<reference evidence="12" key="1">
    <citation type="submission" date="2025-08" db="UniProtKB">
        <authorList>
            <consortium name="RefSeq"/>
        </authorList>
    </citation>
    <scope>IDENTIFICATION</scope>
    <source>
        <tissue evidence="12">Whole organism</tissue>
    </source>
</reference>
<dbReference type="GO" id="GO:0003714">
    <property type="term" value="F:transcription corepressor activity"/>
    <property type="evidence" value="ECO:0007669"/>
    <property type="project" value="TreeGrafter"/>
</dbReference>
<dbReference type="OrthoDB" id="10064338at2759"/>
<keyword evidence="6" id="KW-0539">Nucleus</keyword>
<evidence type="ECO:0000313" key="11">
    <source>
        <dbReference type="Proteomes" id="UP000694843"/>
    </source>
</evidence>
<feature type="compositionally biased region" description="Low complexity" evidence="8">
    <location>
        <begin position="376"/>
        <end position="394"/>
    </location>
</feature>
<dbReference type="FunFam" id="4.10.1240.50:FF:000002">
    <property type="entry name" value="REST corepressor isoform X1"/>
    <property type="match status" value="1"/>
</dbReference>
<dbReference type="InterPro" id="IPR051066">
    <property type="entry name" value="Trans_reg/Corepressor"/>
</dbReference>
<dbReference type="Gene3D" id="4.10.1240.50">
    <property type="match status" value="1"/>
</dbReference>
<evidence type="ECO:0000256" key="1">
    <source>
        <dbReference type="ARBA" id="ARBA00004123"/>
    </source>
</evidence>
<evidence type="ECO:0000313" key="12">
    <source>
        <dbReference type="RefSeq" id="XP_018014028.1"/>
    </source>
</evidence>
<evidence type="ECO:0000256" key="8">
    <source>
        <dbReference type="SAM" id="MobiDB-lite"/>
    </source>
</evidence>
<dbReference type="OMA" id="HFFVSYR"/>
<feature type="compositionally biased region" description="Polar residues" evidence="8">
    <location>
        <begin position="359"/>
        <end position="368"/>
    </location>
</feature>
<dbReference type="PROSITE" id="PS51156">
    <property type="entry name" value="ELM2"/>
    <property type="match status" value="1"/>
</dbReference>
<evidence type="ECO:0000259" key="9">
    <source>
        <dbReference type="PROSITE" id="PS51156"/>
    </source>
</evidence>
<dbReference type="SMART" id="SM00717">
    <property type="entry name" value="SANT"/>
    <property type="match status" value="2"/>
</dbReference>
<evidence type="ECO:0000259" key="10">
    <source>
        <dbReference type="PROSITE" id="PS51293"/>
    </source>
</evidence>
<dbReference type="Gene3D" id="1.10.10.60">
    <property type="entry name" value="Homeodomain-like"/>
    <property type="match status" value="1"/>
</dbReference>
<dbReference type="InterPro" id="IPR049048">
    <property type="entry name" value="REST_helical"/>
</dbReference>
<feature type="domain" description="ELM2" evidence="9">
    <location>
        <begin position="55"/>
        <end position="140"/>
    </location>
</feature>
<dbReference type="PANTHER" id="PTHR16089:SF28">
    <property type="entry name" value="REST COREPRESSOR"/>
    <property type="match status" value="1"/>
</dbReference>
<evidence type="ECO:0000256" key="6">
    <source>
        <dbReference type="ARBA" id="ARBA00023242"/>
    </source>
</evidence>
<keyword evidence="2" id="KW-0678">Repressor</keyword>
<dbReference type="InterPro" id="IPR001005">
    <property type="entry name" value="SANT/Myb"/>
</dbReference>
<dbReference type="PROSITE" id="PS51293">
    <property type="entry name" value="SANT"/>
    <property type="match status" value="2"/>
</dbReference>
<dbReference type="GeneID" id="108671055"/>
<keyword evidence="11" id="KW-1185">Reference proteome</keyword>
<evidence type="ECO:0000256" key="3">
    <source>
        <dbReference type="ARBA" id="ARBA00023015"/>
    </source>
</evidence>
<dbReference type="PANTHER" id="PTHR16089">
    <property type="entry name" value="REST COREPRESSOR COREST PROTEIN-RELATED"/>
    <property type="match status" value="1"/>
</dbReference>
<dbReference type="SUPFAM" id="SSF46689">
    <property type="entry name" value="Homeodomain-like"/>
    <property type="match status" value="2"/>
</dbReference>
<dbReference type="SMART" id="SM01189">
    <property type="entry name" value="ELM2"/>
    <property type="match status" value="1"/>
</dbReference>
<dbReference type="InterPro" id="IPR017884">
    <property type="entry name" value="SANT_dom"/>
</dbReference>